<organism evidence="2 3">
    <name type="scientific">Microbulbifer aestuariivivens</name>
    <dbReference type="NCBI Taxonomy" id="1908308"/>
    <lineage>
        <taxon>Bacteria</taxon>
        <taxon>Pseudomonadati</taxon>
        <taxon>Pseudomonadota</taxon>
        <taxon>Gammaproteobacteria</taxon>
        <taxon>Cellvibrionales</taxon>
        <taxon>Microbulbiferaceae</taxon>
        <taxon>Microbulbifer</taxon>
    </lineage>
</organism>
<evidence type="ECO:0000313" key="3">
    <source>
        <dbReference type="Proteomes" id="UP001408594"/>
    </source>
</evidence>
<feature type="domain" description="YchJ-like middle NTF2-like" evidence="1">
    <location>
        <begin position="30"/>
        <end position="128"/>
    </location>
</feature>
<keyword evidence="3" id="KW-1185">Reference proteome</keyword>
<dbReference type="InterPro" id="IPR048469">
    <property type="entry name" value="YchJ-like_M"/>
</dbReference>
<evidence type="ECO:0000313" key="2">
    <source>
        <dbReference type="EMBL" id="GAA5524417.1"/>
    </source>
</evidence>
<proteinExistence type="predicted"/>
<dbReference type="EMBL" id="BAABRT010000006">
    <property type="protein sequence ID" value="GAA5524417.1"/>
    <property type="molecule type" value="Genomic_DNA"/>
</dbReference>
<protein>
    <submittedName>
        <fullName evidence="2">UPF0225 protein YchJ</fullName>
    </submittedName>
</protein>
<dbReference type="Gene3D" id="3.10.450.50">
    <property type="match status" value="1"/>
</dbReference>
<dbReference type="SUPFAM" id="SSF103642">
    <property type="entry name" value="Sec-C motif"/>
    <property type="match status" value="1"/>
</dbReference>
<dbReference type="RefSeq" id="WP_345549385.1">
    <property type="nucleotide sequence ID" value="NZ_BAABRT010000006.1"/>
</dbReference>
<dbReference type="SUPFAM" id="SSF54427">
    <property type="entry name" value="NTF2-like"/>
    <property type="match status" value="1"/>
</dbReference>
<comment type="caution">
    <text evidence="2">The sequence shown here is derived from an EMBL/GenBank/DDBJ whole genome shotgun (WGS) entry which is preliminary data.</text>
</comment>
<gene>
    <name evidence="2" type="primary">ychJ</name>
    <name evidence="2" type="ORF">Maes01_00974</name>
</gene>
<name>A0ABP9WMJ9_9GAMM</name>
<dbReference type="InterPro" id="IPR004027">
    <property type="entry name" value="SEC_C_motif"/>
</dbReference>
<reference evidence="2 3" key="1">
    <citation type="submission" date="2024-02" db="EMBL/GenBank/DDBJ databases">
        <title>Microbulbifer aestuariivivens NBRC 112533.</title>
        <authorList>
            <person name="Ichikawa N."/>
            <person name="Katano-Makiyama Y."/>
            <person name="Hidaka K."/>
        </authorList>
    </citation>
    <scope>NUCLEOTIDE SEQUENCE [LARGE SCALE GENOMIC DNA]</scope>
    <source>
        <strain evidence="2 3">NBRC 112533</strain>
    </source>
</reference>
<dbReference type="InterPro" id="IPR032710">
    <property type="entry name" value="NTF2-like_dom_sf"/>
</dbReference>
<dbReference type="Pfam" id="PF17775">
    <property type="entry name" value="YchJ_M-like"/>
    <property type="match status" value="1"/>
</dbReference>
<accession>A0ABP9WMJ9</accession>
<dbReference type="Proteomes" id="UP001408594">
    <property type="component" value="Unassembled WGS sequence"/>
</dbReference>
<sequence>MTESPCPCSSGKPFERCCGLYLSGEAYPRTAEALMRSRYTAYVMGKLPYLRQTWHPDTRPELNAEDLNTQWCRLEVVRSKQGLKRSIVEFRAWFRDAHDHGDGESDSERALHEISLFKLYKKRWVYVESLLEWP</sequence>
<dbReference type="Pfam" id="PF02810">
    <property type="entry name" value="SEC-C"/>
    <property type="match status" value="1"/>
</dbReference>
<evidence type="ECO:0000259" key="1">
    <source>
        <dbReference type="Pfam" id="PF17775"/>
    </source>
</evidence>